<feature type="transmembrane region" description="Helical" evidence="6">
    <location>
        <begin position="103"/>
        <end position="122"/>
    </location>
</feature>
<gene>
    <name evidence="7" type="ORF">ABOZ73_11385</name>
</gene>
<feature type="transmembrane region" description="Helical" evidence="6">
    <location>
        <begin position="27"/>
        <end position="44"/>
    </location>
</feature>
<evidence type="ECO:0000313" key="7">
    <source>
        <dbReference type="EMBL" id="XDO95417.1"/>
    </source>
</evidence>
<name>A0AB39KNU1_9CAUL</name>
<evidence type="ECO:0000256" key="6">
    <source>
        <dbReference type="SAM" id="Phobius"/>
    </source>
</evidence>
<sequence length="243" mass="25566">MLVETAIPYCGMAPAPGELIGRWNLDPVLIAVLLAALGGAVVRLRGAQRMWALAAIAVLGLIFVSPLCALSAALFSARTAHHLLLMGVAAPLLALASPTWRRAPSLLAATAFQTALLWAWHAPAAYEWALSHDGAYWLMQGCLLGSSLLFWQAIRAAAPPTAVAGLLAAMVQMGLLGALLTFANQAIYAPHLLTTASWGLTPLQDQQLAGLIMWAPGAALYLLPALWVLGRWLGRDDAAAIAP</sequence>
<keyword evidence="2" id="KW-1003">Cell membrane</keyword>
<keyword evidence="5 6" id="KW-0472">Membrane</keyword>
<comment type="subcellular location">
    <subcellularLocation>
        <location evidence="1">Cell membrane</location>
        <topology evidence="1">Multi-pass membrane protein</topology>
    </subcellularLocation>
</comment>
<dbReference type="GO" id="GO:0005886">
    <property type="term" value="C:plasma membrane"/>
    <property type="evidence" value="ECO:0007669"/>
    <property type="project" value="UniProtKB-SubCell"/>
</dbReference>
<keyword evidence="4 6" id="KW-1133">Transmembrane helix</keyword>
<evidence type="ECO:0000256" key="5">
    <source>
        <dbReference type="ARBA" id="ARBA00023136"/>
    </source>
</evidence>
<evidence type="ECO:0000256" key="3">
    <source>
        <dbReference type="ARBA" id="ARBA00022692"/>
    </source>
</evidence>
<evidence type="ECO:0000256" key="2">
    <source>
        <dbReference type="ARBA" id="ARBA00022475"/>
    </source>
</evidence>
<dbReference type="EMBL" id="CP158375">
    <property type="protein sequence ID" value="XDO95417.1"/>
    <property type="molecule type" value="Genomic_DNA"/>
</dbReference>
<dbReference type="AlphaFoldDB" id="A0AB39KNU1"/>
<evidence type="ECO:0000256" key="4">
    <source>
        <dbReference type="ARBA" id="ARBA00022989"/>
    </source>
</evidence>
<protein>
    <submittedName>
        <fullName evidence="7">Cytochrome c oxidase assembly protein</fullName>
    </submittedName>
</protein>
<feature type="transmembrane region" description="Helical" evidence="6">
    <location>
        <begin position="163"/>
        <end position="188"/>
    </location>
</feature>
<proteinExistence type="predicted"/>
<keyword evidence="3 6" id="KW-0812">Transmembrane</keyword>
<feature type="transmembrane region" description="Helical" evidence="6">
    <location>
        <begin position="51"/>
        <end position="74"/>
    </location>
</feature>
<feature type="transmembrane region" description="Helical" evidence="6">
    <location>
        <begin position="208"/>
        <end position="229"/>
    </location>
</feature>
<accession>A0AB39KNU1</accession>
<feature type="transmembrane region" description="Helical" evidence="6">
    <location>
        <begin position="80"/>
        <end position="96"/>
    </location>
</feature>
<dbReference type="InterPro" id="IPR019108">
    <property type="entry name" value="Caa3_assmbl_CtaG-rel"/>
</dbReference>
<reference evidence="7" key="1">
    <citation type="submission" date="2024-06" db="EMBL/GenBank/DDBJ databases">
        <title>Caulobacter inopinatus, sp. nov.</title>
        <authorList>
            <person name="Donachie S.P."/>
        </authorList>
    </citation>
    <scope>NUCLEOTIDE SEQUENCE</scope>
    <source>
        <strain evidence="7">73W</strain>
    </source>
</reference>
<dbReference type="Pfam" id="PF09678">
    <property type="entry name" value="Caa3_CtaG"/>
    <property type="match status" value="1"/>
</dbReference>
<feature type="transmembrane region" description="Helical" evidence="6">
    <location>
        <begin position="134"/>
        <end position="151"/>
    </location>
</feature>
<dbReference type="RefSeq" id="WP_369058266.1">
    <property type="nucleotide sequence ID" value="NZ_CP158375.1"/>
</dbReference>
<organism evidence="7">
    <name type="scientific">Caulobacter sp. 73W</name>
    <dbReference type="NCBI Taxonomy" id="3161137"/>
    <lineage>
        <taxon>Bacteria</taxon>
        <taxon>Pseudomonadati</taxon>
        <taxon>Pseudomonadota</taxon>
        <taxon>Alphaproteobacteria</taxon>
        <taxon>Caulobacterales</taxon>
        <taxon>Caulobacteraceae</taxon>
        <taxon>Caulobacter</taxon>
    </lineage>
</organism>
<evidence type="ECO:0000256" key="1">
    <source>
        <dbReference type="ARBA" id="ARBA00004651"/>
    </source>
</evidence>